<name>A0A550CLV7_9AGAR</name>
<accession>A0A550CLV7</accession>
<reference evidence="2 3" key="1">
    <citation type="journal article" date="2019" name="New Phytol.">
        <title>Comparative genomics reveals unique wood-decay strategies and fruiting body development in the Schizophyllaceae.</title>
        <authorList>
            <person name="Almasi E."/>
            <person name="Sahu N."/>
            <person name="Krizsan K."/>
            <person name="Balint B."/>
            <person name="Kovacs G.M."/>
            <person name="Kiss B."/>
            <person name="Cseklye J."/>
            <person name="Drula E."/>
            <person name="Henrissat B."/>
            <person name="Nagy I."/>
            <person name="Chovatia M."/>
            <person name="Adam C."/>
            <person name="LaButti K."/>
            <person name="Lipzen A."/>
            <person name="Riley R."/>
            <person name="Grigoriev I.V."/>
            <person name="Nagy L.G."/>
        </authorList>
    </citation>
    <scope>NUCLEOTIDE SEQUENCE [LARGE SCALE GENOMIC DNA]</scope>
    <source>
        <strain evidence="2 3">NL-1724</strain>
    </source>
</reference>
<keyword evidence="3" id="KW-1185">Reference proteome</keyword>
<evidence type="ECO:0000313" key="2">
    <source>
        <dbReference type="EMBL" id="TRM65737.1"/>
    </source>
</evidence>
<evidence type="ECO:0000256" key="1">
    <source>
        <dbReference type="SAM" id="MobiDB-lite"/>
    </source>
</evidence>
<dbReference type="AlphaFoldDB" id="A0A550CLV7"/>
<dbReference type="EMBL" id="VDMD01000004">
    <property type="protein sequence ID" value="TRM65737.1"/>
    <property type="molecule type" value="Genomic_DNA"/>
</dbReference>
<protein>
    <submittedName>
        <fullName evidence="2">Uncharacterized protein</fullName>
    </submittedName>
</protein>
<evidence type="ECO:0000313" key="3">
    <source>
        <dbReference type="Proteomes" id="UP000320762"/>
    </source>
</evidence>
<dbReference type="Proteomes" id="UP000320762">
    <property type="component" value="Unassembled WGS sequence"/>
</dbReference>
<proteinExistence type="predicted"/>
<feature type="region of interest" description="Disordered" evidence="1">
    <location>
        <begin position="73"/>
        <end position="96"/>
    </location>
</feature>
<comment type="caution">
    <text evidence="2">The sequence shown here is derived from an EMBL/GenBank/DDBJ whole genome shotgun (WGS) entry which is preliminary data.</text>
</comment>
<organism evidence="2 3">
    <name type="scientific">Schizophyllum amplum</name>
    <dbReference type="NCBI Taxonomy" id="97359"/>
    <lineage>
        <taxon>Eukaryota</taxon>
        <taxon>Fungi</taxon>
        <taxon>Dikarya</taxon>
        <taxon>Basidiomycota</taxon>
        <taxon>Agaricomycotina</taxon>
        <taxon>Agaricomycetes</taxon>
        <taxon>Agaricomycetidae</taxon>
        <taxon>Agaricales</taxon>
        <taxon>Schizophyllaceae</taxon>
        <taxon>Schizophyllum</taxon>
    </lineage>
</organism>
<gene>
    <name evidence="2" type="ORF">BD626DRAFT_485690</name>
</gene>
<sequence>MLPQSKVFRLCHFGIATVSASKRLSLCLFPRSDLFSGCRRMSLVGFKTWREEQRPLALSSLYSSAVRQISVSRGPHFSSMRRMDAPKPPSTRSLRTQKLRSGLDLKVAASACA</sequence>